<keyword evidence="2" id="KW-0378">Hydrolase</keyword>
<name>A0A940WK89_9ACTN</name>
<feature type="domain" description="Dienelactone hydrolase" evidence="1">
    <location>
        <begin position="21"/>
        <end position="230"/>
    </location>
</feature>
<evidence type="ECO:0000313" key="2">
    <source>
        <dbReference type="EMBL" id="MBP2706508.1"/>
    </source>
</evidence>
<evidence type="ECO:0000313" key="3">
    <source>
        <dbReference type="Proteomes" id="UP000674234"/>
    </source>
</evidence>
<dbReference type="Proteomes" id="UP000674234">
    <property type="component" value="Unassembled WGS sequence"/>
</dbReference>
<dbReference type="InterPro" id="IPR051049">
    <property type="entry name" value="Dienelactone_hydrolase-like"/>
</dbReference>
<sequence>MTERTHSVNVPDGEFDLHLWLPERGYGPGLVVIQEIFGVGEYIRTVSRDLAALGYVVGAPDLFWRSGRNWTAGRGDEGLAQGLERGARFDVERGVADCLAALEALGALPEVRGGTGVVGFCLGGSLAYLMAARTDLGAVVSFYGSAVPETLDLVERVHSPIQFHFGGQDSFITRDKVAAVEEAVAGRPGMEIHVQETAGHAFHNFTSARFHDPEAAPVAWALTTGFLARHLPAGD</sequence>
<accession>A0A940WK89</accession>
<organism evidence="2 3">
    <name type="scientific">Microbispora oryzae</name>
    <dbReference type="NCBI Taxonomy" id="2806554"/>
    <lineage>
        <taxon>Bacteria</taxon>
        <taxon>Bacillati</taxon>
        <taxon>Actinomycetota</taxon>
        <taxon>Actinomycetes</taxon>
        <taxon>Streptosporangiales</taxon>
        <taxon>Streptosporangiaceae</taxon>
        <taxon>Microbispora</taxon>
    </lineage>
</organism>
<reference evidence="2" key="1">
    <citation type="submission" date="2021-02" db="EMBL/GenBank/DDBJ databases">
        <title>Draft genome sequence of Microbispora sp. RL4-1S isolated from rice leaves in Thailand.</title>
        <authorList>
            <person name="Muangham S."/>
            <person name="Duangmal K."/>
        </authorList>
    </citation>
    <scope>NUCLEOTIDE SEQUENCE</scope>
    <source>
        <strain evidence="2">RL4-1S</strain>
    </source>
</reference>
<dbReference type="AlphaFoldDB" id="A0A940WK89"/>
<proteinExistence type="predicted"/>
<dbReference type="Gene3D" id="3.40.50.1820">
    <property type="entry name" value="alpha/beta hydrolase"/>
    <property type="match status" value="1"/>
</dbReference>
<comment type="caution">
    <text evidence="2">The sequence shown here is derived from an EMBL/GenBank/DDBJ whole genome shotgun (WGS) entry which is preliminary data.</text>
</comment>
<dbReference type="InterPro" id="IPR029058">
    <property type="entry name" value="AB_hydrolase_fold"/>
</dbReference>
<dbReference type="GO" id="GO:0016787">
    <property type="term" value="F:hydrolase activity"/>
    <property type="evidence" value="ECO:0007669"/>
    <property type="project" value="UniProtKB-KW"/>
</dbReference>
<dbReference type="InterPro" id="IPR002925">
    <property type="entry name" value="Dienelactn_hydro"/>
</dbReference>
<dbReference type="RefSeq" id="WP_210157789.1">
    <property type="nucleotide sequence ID" value="NZ_JAFCNB010000012.1"/>
</dbReference>
<dbReference type="PANTHER" id="PTHR46623:SF6">
    <property type="entry name" value="ALPHA_BETA-HYDROLASES SUPERFAMILY PROTEIN"/>
    <property type="match status" value="1"/>
</dbReference>
<dbReference type="PANTHER" id="PTHR46623">
    <property type="entry name" value="CARBOXYMETHYLENEBUTENOLIDASE-RELATED"/>
    <property type="match status" value="1"/>
</dbReference>
<evidence type="ECO:0000259" key="1">
    <source>
        <dbReference type="Pfam" id="PF01738"/>
    </source>
</evidence>
<keyword evidence="3" id="KW-1185">Reference proteome</keyword>
<dbReference type="EMBL" id="JAFCNB010000012">
    <property type="protein sequence ID" value="MBP2706508.1"/>
    <property type="molecule type" value="Genomic_DNA"/>
</dbReference>
<dbReference type="SUPFAM" id="SSF53474">
    <property type="entry name" value="alpha/beta-Hydrolases"/>
    <property type="match status" value="1"/>
</dbReference>
<protein>
    <submittedName>
        <fullName evidence="2">Dienelactone hydrolase family protein</fullName>
    </submittedName>
</protein>
<dbReference type="Pfam" id="PF01738">
    <property type="entry name" value="DLH"/>
    <property type="match status" value="1"/>
</dbReference>
<gene>
    <name evidence="2" type="ORF">JOL79_22115</name>
</gene>